<dbReference type="HOGENOM" id="CLU_1654074_0_0_1"/>
<feature type="compositionally biased region" description="Basic residues" evidence="1">
    <location>
        <begin position="150"/>
        <end position="160"/>
    </location>
</feature>
<accession>B7Q5I5</accession>
<proteinExistence type="evidence at protein level"/>
<reference evidence="2 4" key="1">
    <citation type="submission" date="2008-03" db="EMBL/GenBank/DDBJ databases">
        <title>Annotation of Ixodes scapularis.</title>
        <authorList>
            <consortium name="Ixodes scapularis Genome Project Consortium"/>
            <person name="Caler E."/>
            <person name="Hannick L.I."/>
            <person name="Bidwell S."/>
            <person name="Joardar V."/>
            <person name="Thiagarajan M."/>
            <person name="Amedeo P."/>
            <person name="Galinsky K.J."/>
            <person name="Schobel S."/>
            <person name="Inman J."/>
            <person name="Hostetler J."/>
            <person name="Miller J."/>
            <person name="Hammond M."/>
            <person name="Megy K."/>
            <person name="Lawson D."/>
            <person name="Kodira C."/>
            <person name="Sutton G."/>
            <person name="Meyer J."/>
            <person name="Hill C.A."/>
            <person name="Birren B."/>
            <person name="Nene V."/>
            <person name="Collins F."/>
            <person name="Alarcon-Chaidez F."/>
            <person name="Wikel S."/>
            <person name="Strausberg R."/>
        </authorList>
    </citation>
    <scope>NUCLEOTIDE SEQUENCE [LARGE SCALE GENOMIC DNA]</scope>
    <source>
        <strain evidence="4">Wikel</strain>
        <strain evidence="2">Wikel colony</strain>
    </source>
</reference>
<feature type="compositionally biased region" description="Basic and acidic residues" evidence="1">
    <location>
        <begin position="26"/>
        <end position="35"/>
    </location>
</feature>
<sequence>MSSDSSSDEDEKNRFLEAAVTAKDVFSRKSGEAETRGSSQKAGNARPLDISEDCQKYLAKSLQNTLDRKLKEVQVEADCYEPDSSSGIKLFSDSSIELNDVQEDRHVQCPRKRPKLPPKISDDMLAAVAVTPDWVLKHSGIVKHSDDATKRKKSKNTSDT</sequence>
<dbReference type="VEuPathDB" id="VectorBase:ISCW011377"/>
<gene>
    <name evidence="3" type="primary">8036205</name>
    <name evidence="2" type="ORF">IscW_ISCW011377</name>
</gene>
<dbReference type="EMBL" id="ABJB010962481">
    <property type="status" value="NOT_ANNOTATED_CDS"/>
    <property type="molecule type" value="Genomic_DNA"/>
</dbReference>
<reference evidence="3" key="2">
    <citation type="submission" date="2020-05" db="UniProtKB">
        <authorList>
            <consortium name="EnsemblMetazoa"/>
        </authorList>
    </citation>
    <scope>IDENTIFICATION</scope>
    <source>
        <strain evidence="3">wikel</strain>
    </source>
</reference>
<protein>
    <recommendedName>
        <fullName evidence="6">Protein CUSTOS</fullName>
    </recommendedName>
</protein>
<feature type="region of interest" description="Disordered" evidence="1">
    <location>
        <begin position="26"/>
        <end position="49"/>
    </location>
</feature>
<dbReference type="InParanoid" id="B7Q5I5"/>
<dbReference type="KEGG" id="isc:8036205"/>
<dbReference type="EnsemblMetazoa" id="ISCW011377-RA">
    <property type="protein sequence ID" value="ISCW011377-PA"/>
    <property type="gene ID" value="ISCW011377"/>
</dbReference>
<evidence type="ECO:0008006" key="6">
    <source>
        <dbReference type="Google" id="ProtNLM"/>
    </source>
</evidence>
<feature type="region of interest" description="Disordered" evidence="1">
    <location>
        <begin position="101"/>
        <end position="120"/>
    </location>
</feature>
<evidence type="ECO:0000313" key="4">
    <source>
        <dbReference type="Proteomes" id="UP000001555"/>
    </source>
</evidence>
<dbReference type="Proteomes" id="UP000001555">
    <property type="component" value="Unassembled WGS sequence"/>
</dbReference>
<dbReference type="EMBL" id="ABJB010981186">
    <property type="status" value="NOT_ANNOTATED_CDS"/>
    <property type="molecule type" value="Genomic_DNA"/>
</dbReference>
<keyword evidence="5" id="KW-1267">Proteomics identification</keyword>
<dbReference type="VEuPathDB" id="VectorBase:ISCP_008259"/>
<dbReference type="EMBL" id="DS861388">
    <property type="protein sequence ID" value="EEC14107.1"/>
    <property type="molecule type" value="Genomic_DNA"/>
</dbReference>
<dbReference type="AlphaFoldDB" id="B7Q5I5"/>
<evidence type="ECO:0007829" key="5">
    <source>
        <dbReference type="PeptideAtlas" id="B7Q5I5"/>
    </source>
</evidence>
<evidence type="ECO:0000313" key="2">
    <source>
        <dbReference type="EMBL" id="EEC14107.1"/>
    </source>
</evidence>
<evidence type="ECO:0000256" key="1">
    <source>
        <dbReference type="SAM" id="MobiDB-lite"/>
    </source>
</evidence>
<evidence type="ECO:0000313" key="3">
    <source>
        <dbReference type="EnsemblMetazoa" id="ISCW011377-PA"/>
    </source>
</evidence>
<dbReference type="OrthoDB" id="6497854at2759"/>
<keyword evidence="4" id="KW-1185">Reference proteome</keyword>
<dbReference type="PaxDb" id="6945-B7Q5I5"/>
<organism>
    <name type="scientific">Ixodes scapularis</name>
    <name type="common">Black-legged tick</name>
    <name type="synonym">Deer tick</name>
    <dbReference type="NCBI Taxonomy" id="6945"/>
    <lineage>
        <taxon>Eukaryota</taxon>
        <taxon>Metazoa</taxon>
        <taxon>Ecdysozoa</taxon>
        <taxon>Arthropoda</taxon>
        <taxon>Chelicerata</taxon>
        <taxon>Arachnida</taxon>
        <taxon>Acari</taxon>
        <taxon>Parasitiformes</taxon>
        <taxon>Ixodida</taxon>
        <taxon>Ixodoidea</taxon>
        <taxon>Ixodidae</taxon>
        <taxon>Ixodinae</taxon>
        <taxon>Ixodes</taxon>
    </lineage>
</organism>
<feature type="region of interest" description="Disordered" evidence="1">
    <location>
        <begin position="141"/>
        <end position="160"/>
    </location>
</feature>
<dbReference type="VEuPathDB" id="VectorBase:ISCI011377"/>
<name>B7Q5I5_IXOSC</name>